<dbReference type="GO" id="GO:0009244">
    <property type="term" value="P:lipopolysaccharide core region biosynthetic process"/>
    <property type="evidence" value="ECO:0007669"/>
    <property type="project" value="UniProtKB-UniRule"/>
</dbReference>
<dbReference type="Proteomes" id="UP000236220">
    <property type="component" value="Unassembled WGS sequence"/>
</dbReference>
<keyword evidence="9 15" id="KW-0418">Kinase</keyword>
<keyword evidence="11 15" id="KW-0448">Lipopolysaccharide biosynthesis</keyword>
<keyword evidence="6 15" id="KW-0997">Cell inner membrane</keyword>
<dbReference type="GO" id="GO:0016773">
    <property type="term" value="F:phosphotransferase activity, alcohol group as acceptor"/>
    <property type="evidence" value="ECO:0007669"/>
    <property type="project" value="UniProtKB-UniRule"/>
</dbReference>
<evidence type="ECO:0000256" key="15">
    <source>
        <dbReference type="HAMAP-Rule" id="MF_00521"/>
    </source>
</evidence>
<keyword evidence="8 15" id="KW-0547">Nucleotide-binding</keyword>
<dbReference type="SUPFAM" id="SSF56112">
    <property type="entry name" value="Protein kinase-like (PK-like)"/>
    <property type="match status" value="1"/>
</dbReference>
<dbReference type="Pfam" id="PF06293">
    <property type="entry name" value="Kdo"/>
    <property type="match status" value="1"/>
</dbReference>
<dbReference type="NCBIfam" id="NF002475">
    <property type="entry name" value="PRK01723.1"/>
    <property type="match status" value="1"/>
</dbReference>
<keyword evidence="17" id="KW-1185">Reference proteome</keyword>
<accession>A0A2K1PZS4</accession>
<dbReference type="GO" id="GO:0005524">
    <property type="term" value="F:ATP binding"/>
    <property type="evidence" value="ECO:0007669"/>
    <property type="project" value="UniProtKB-UniRule"/>
</dbReference>
<organism evidence="16 17">
    <name type="scientific">Solilutibacter silvestris</name>
    <dbReference type="NCBI Taxonomy" id="1645665"/>
    <lineage>
        <taxon>Bacteria</taxon>
        <taxon>Pseudomonadati</taxon>
        <taxon>Pseudomonadota</taxon>
        <taxon>Gammaproteobacteria</taxon>
        <taxon>Lysobacterales</taxon>
        <taxon>Lysobacteraceae</taxon>
        <taxon>Solilutibacter</taxon>
    </lineage>
</organism>
<evidence type="ECO:0000256" key="8">
    <source>
        <dbReference type="ARBA" id="ARBA00022741"/>
    </source>
</evidence>
<evidence type="ECO:0000256" key="7">
    <source>
        <dbReference type="ARBA" id="ARBA00022679"/>
    </source>
</evidence>
<keyword evidence="7 15" id="KW-0808">Transferase</keyword>
<dbReference type="EC" id="2.7.1.166" evidence="4 15"/>
<evidence type="ECO:0000256" key="12">
    <source>
        <dbReference type="ARBA" id="ARBA00023136"/>
    </source>
</evidence>
<dbReference type="InterPro" id="IPR011009">
    <property type="entry name" value="Kinase-like_dom_sf"/>
</dbReference>
<proteinExistence type="inferred from homology"/>
<evidence type="ECO:0000313" key="17">
    <source>
        <dbReference type="Proteomes" id="UP000236220"/>
    </source>
</evidence>
<comment type="similarity">
    <text evidence="3 15">Belongs to the protein kinase superfamily. KdkA/RfaP family.</text>
</comment>
<comment type="function">
    <text evidence="15">Catalyzes the ATP-dependent phosphorylation of the 3-deoxy-D-manno-octulosonic acid (Kdo) residue in Kdo-lipid IV(A) at the 4-OH position.</text>
</comment>
<evidence type="ECO:0000256" key="10">
    <source>
        <dbReference type="ARBA" id="ARBA00022840"/>
    </source>
</evidence>
<evidence type="ECO:0000256" key="2">
    <source>
        <dbReference type="ARBA" id="ARBA00004713"/>
    </source>
</evidence>
<comment type="pathway">
    <text evidence="2 15">Bacterial outer membrane biogenesis; LPS core biosynthesis.</text>
</comment>
<evidence type="ECO:0000256" key="3">
    <source>
        <dbReference type="ARBA" id="ARBA00010327"/>
    </source>
</evidence>
<evidence type="ECO:0000256" key="9">
    <source>
        <dbReference type="ARBA" id="ARBA00022777"/>
    </source>
</evidence>
<name>A0A2K1PZS4_9GAMM</name>
<keyword evidence="12 15" id="KW-0472">Membrane</keyword>
<keyword evidence="10 15" id="KW-0067">ATP-binding</keyword>
<dbReference type="GO" id="GO:0005886">
    <property type="term" value="C:plasma membrane"/>
    <property type="evidence" value="ECO:0007669"/>
    <property type="project" value="UniProtKB-SubCell"/>
</dbReference>
<dbReference type="Gene3D" id="1.10.510.10">
    <property type="entry name" value="Transferase(Phosphotransferase) domain 1"/>
    <property type="match status" value="1"/>
</dbReference>
<dbReference type="AlphaFoldDB" id="A0A2K1PZS4"/>
<evidence type="ECO:0000256" key="13">
    <source>
        <dbReference type="ARBA" id="ARBA00029511"/>
    </source>
</evidence>
<dbReference type="EMBL" id="NPZB01000002">
    <property type="protein sequence ID" value="PNS08282.1"/>
    <property type="molecule type" value="Genomic_DNA"/>
</dbReference>
<gene>
    <name evidence="15" type="primary">kdkA</name>
    <name evidence="16" type="ORF">Lysil_2458</name>
</gene>
<evidence type="ECO:0000256" key="4">
    <source>
        <dbReference type="ARBA" id="ARBA00011988"/>
    </source>
</evidence>
<protein>
    <recommendedName>
        <fullName evidence="13 15">3-deoxy-D-manno-octulosonic acid kinase</fullName>
        <shortName evidence="15">Kdo kinase</shortName>
        <ecNumber evidence="4 15">2.7.1.166</ecNumber>
    </recommendedName>
</protein>
<evidence type="ECO:0000256" key="6">
    <source>
        <dbReference type="ARBA" id="ARBA00022519"/>
    </source>
</evidence>
<reference evidence="16 17" key="1">
    <citation type="submission" date="2017-08" db="EMBL/GenBank/DDBJ databases">
        <title>Lysobacter sylvestris genome.</title>
        <authorList>
            <person name="Zhang D.-C."/>
            <person name="Albuquerque L."/>
            <person name="Franca L."/>
            <person name="Froufe H.J.C."/>
            <person name="Barroso C."/>
            <person name="Egas C."/>
            <person name="Da Costa M."/>
            <person name="Margesin R."/>
        </authorList>
    </citation>
    <scope>NUCLEOTIDE SEQUENCE [LARGE SCALE GENOMIC DNA]</scope>
    <source>
        <strain evidence="16 17">AM20-91</strain>
    </source>
</reference>
<keyword evidence="5 15" id="KW-1003">Cell membrane</keyword>
<dbReference type="HAMAP" id="MF_00521">
    <property type="entry name" value="KDO_kinase"/>
    <property type="match status" value="1"/>
</dbReference>
<sequence length="228" mass="24752">MLGATAMPQPQAWWFDPASPQLSATPVQSGGRGSAWFVHGPFGDGVLRHYRRGGAMAKLSRDRYLWGGEARVRSVAEFRLLEALQSRGLPAPAPIAAAYWRAGAWYRAAIIVAKIADARTLASTIVAGMGDEPGWHAAGAMIARFHAAGLEHGDLNAHNILFDGNDKPWLIDFDKSHLHATLDRRKAEANLARLERSIRKVGGGQSQAYLQRVIAALRAGYRTHGDIA</sequence>
<dbReference type="InterPro" id="IPR022826">
    <property type="entry name" value="KDO_kinase"/>
</dbReference>
<comment type="catalytic activity">
    <reaction evidence="14 15">
        <text>an alpha-Kdo-(2-&gt;6)-lipid IVA + ATP = a 4-O-phospho-alpha-Kdo-(2-&gt;6)-lipid IVA + ADP + H(+)</text>
        <dbReference type="Rhea" id="RHEA:74271"/>
        <dbReference type="ChEBI" id="CHEBI:15378"/>
        <dbReference type="ChEBI" id="CHEBI:30616"/>
        <dbReference type="ChEBI" id="CHEBI:176428"/>
        <dbReference type="ChEBI" id="CHEBI:193140"/>
        <dbReference type="ChEBI" id="CHEBI:456216"/>
        <dbReference type="EC" id="2.7.1.166"/>
    </reaction>
</comment>
<evidence type="ECO:0000256" key="5">
    <source>
        <dbReference type="ARBA" id="ARBA00022475"/>
    </source>
</evidence>
<comment type="caution">
    <text evidence="16">The sequence shown here is derived from an EMBL/GenBank/DDBJ whole genome shotgun (WGS) entry which is preliminary data.</text>
</comment>
<dbReference type="UniPathway" id="UPA00958"/>
<feature type="active site" evidence="15">
    <location>
        <position position="154"/>
    </location>
</feature>
<evidence type="ECO:0000256" key="11">
    <source>
        <dbReference type="ARBA" id="ARBA00022985"/>
    </source>
</evidence>
<comment type="subcellular location">
    <subcellularLocation>
        <location evidence="1 15">Cell inner membrane</location>
        <topology evidence="1 15">Peripheral membrane protein</topology>
        <orientation evidence="1 15">Cytoplasmic side</orientation>
    </subcellularLocation>
</comment>
<evidence type="ECO:0000313" key="16">
    <source>
        <dbReference type="EMBL" id="PNS08282.1"/>
    </source>
</evidence>
<dbReference type="GO" id="GO:0016301">
    <property type="term" value="F:kinase activity"/>
    <property type="evidence" value="ECO:0007669"/>
    <property type="project" value="UniProtKB-KW"/>
</dbReference>
<evidence type="ECO:0000256" key="1">
    <source>
        <dbReference type="ARBA" id="ARBA00004515"/>
    </source>
</evidence>
<evidence type="ECO:0000256" key="14">
    <source>
        <dbReference type="ARBA" id="ARBA00034417"/>
    </source>
</evidence>